<dbReference type="EMBL" id="JBHSAQ010000013">
    <property type="protein sequence ID" value="MFC3959761.1"/>
    <property type="molecule type" value="Genomic_DNA"/>
</dbReference>
<protein>
    <submittedName>
        <fullName evidence="7">Branched-chain amino acid ABC transporter permease</fullName>
    </submittedName>
</protein>
<evidence type="ECO:0000256" key="6">
    <source>
        <dbReference type="SAM" id="Phobius"/>
    </source>
</evidence>
<dbReference type="CDD" id="cd06581">
    <property type="entry name" value="TM_PBP1_LivM_like"/>
    <property type="match status" value="1"/>
</dbReference>
<keyword evidence="4 6" id="KW-1133">Transmembrane helix</keyword>
<dbReference type="GeneID" id="73902387"/>
<dbReference type="GO" id="GO:0005886">
    <property type="term" value="C:plasma membrane"/>
    <property type="evidence" value="ECO:0007669"/>
    <property type="project" value="UniProtKB-SubCell"/>
</dbReference>
<evidence type="ECO:0000256" key="4">
    <source>
        <dbReference type="ARBA" id="ARBA00022989"/>
    </source>
</evidence>
<feature type="transmembrane region" description="Helical" evidence="6">
    <location>
        <begin position="299"/>
        <end position="317"/>
    </location>
</feature>
<feature type="transmembrane region" description="Helical" evidence="6">
    <location>
        <begin position="21"/>
        <end position="38"/>
    </location>
</feature>
<evidence type="ECO:0000256" key="3">
    <source>
        <dbReference type="ARBA" id="ARBA00022692"/>
    </source>
</evidence>
<feature type="transmembrane region" description="Helical" evidence="6">
    <location>
        <begin position="224"/>
        <end position="244"/>
    </location>
</feature>
<evidence type="ECO:0000256" key="1">
    <source>
        <dbReference type="ARBA" id="ARBA00004651"/>
    </source>
</evidence>
<dbReference type="InterPro" id="IPR001851">
    <property type="entry name" value="ABC_transp_permease"/>
</dbReference>
<keyword evidence="5 6" id="KW-0472">Membrane</keyword>
<gene>
    <name evidence="7" type="ORF">ACFOUR_15470</name>
</gene>
<sequence length="337" mass="36357">MIDHISARLESATDRYVDLPLVVQVAIPVLALAIVPLLNPGFFVMHVLIYVFIFAAFGHSWNVLGGYTGQLSFGHAVFFAVGAYAPMILFVFYDISPIIGIWIGGLLGAFIALCVGAVTFRLQGHYFAMGTLAIALIFRQLFIRWEWIQASRGISMPLEDIGTLVSLTFTSREPYFYLIGAFALAVTVAVYVIDGSKLGLYLKAINMDEELAENAGLNTFYYKMYASGISGFIAGVTGGLYALYSTFVDPNSVLDLFRNIEPVIVALIGGAGTVLGPVIGAFLFVPIHEYSRSLLSGPYTGLGWVVMGIVIVALAIFRPGGVLGGRLPLVGDQGENE</sequence>
<proteinExistence type="predicted"/>
<comment type="caution">
    <text evidence="7">The sequence shown here is derived from an EMBL/GenBank/DDBJ whole genome shotgun (WGS) entry which is preliminary data.</text>
</comment>
<evidence type="ECO:0000256" key="5">
    <source>
        <dbReference type="ARBA" id="ARBA00023136"/>
    </source>
</evidence>
<feature type="transmembrane region" description="Helical" evidence="6">
    <location>
        <begin position="76"/>
        <end position="93"/>
    </location>
</feature>
<feature type="transmembrane region" description="Helical" evidence="6">
    <location>
        <begin position="99"/>
        <end position="119"/>
    </location>
</feature>
<evidence type="ECO:0000256" key="2">
    <source>
        <dbReference type="ARBA" id="ARBA00022475"/>
    </source>
</evidence>
<accession>A0ABD5NRP8</accession>
<reference evidence="7 8" key="1">
    <citation type="journal article" date="2019" name="Int. J. Syst. Evol. Microbiol.">
        <title>The Global Catalogue of Microorganisms (GCM) 10K type strain sequencing project: providing services to taxonomists for standard genome sequencing and annotation.</title>
        <authorList>
            <consortium name="The Broad Institute Genomics Platform"/>
            <consortium name="The Broad Institute Genome Sequencing Center for Infectious Disease"/>
            <person name="Wu L."/>
            <person name="Ma J."/>
        </authorList>
    </citation>
    <scope>NUCLEOTIDE SEQUENCE [LARGE SCALE GENOMIC DNA]</scope>
    <source>
        <strain evidence="7 8">IBRC-M 10256</strain>
    </source>
</reference>
<name>A0ABD5NRP8_9EURY</name>
<keyword evidence="3 6" id="KW-0812">Transmembrane</keyword>
<dbReference type="Pfam" id="PF02653">
    <property type="entry name" value="BPD_transp_2"/>
    <property type="match status" value="1"/>
</dbReference>
<organism evidence="7 8">
    <name type="scientific">Halovivax cerinus</name>
    <dbReference type="NCBI Taxonomy" id="1487865"/>
    <lineage>
        <taxon>Archaea</taxon>
        <taxon>Methanobacteriati</taxon>
        <taxon>Methanobacteriota</taxon>
        <taxon>Stenosarchaea group</taxon>
        <taxon>Halobacteria</taxon>
        <taxon>Halobacteriales</taxon>
        <taxon>Natrialbaceae</taxon>
        <taxon>Halovivax</taxon>
    </lineage>
</organism>
<evidence type="ECO:0000313" key="7">
    <source>
        <dbReference type="EMBL" id="MFC3959761.1"/>
    </source>
</evidence>
<comment type="subcellular location">
    <subcellularLocation>
        <location evidence="1">Cell membrane</location>
        <topology evidence="1">Multi-pass membrane protein</topology>
    </subcellularLocation>
</comment>
<feature type="transmembrane region" description="Helical" evidence="6">
    <location>
        <begin position="44"/>
        <end position="64"/>
    </location>
</feature>
<keyword evidence="8" id="KW-1185">Reference proteome</keyword>
<dbReference type="RefSeq" id="WP_256533275.1">
    <property type="nucleotide sequence ID" value="NZ_CP101824.1"/>
</dbReference>
<dbReference type="AlphaFoldDB" id="A0ABD5NRP8"/>
<feature type="transmembrane region" description="Helical" evidence="6">
    <location>
        <begin position="126"/>
        <end position="143"/>
    </location>
</feature>
<dbReference type="PANTHER" id="PTHR30482:SF10">
    <property type="entry name" value="HIGH-AFFINITY BRANCHED-CHAIN AMINO ACID TRANSPORT PROTEIN BRAE"/>
    <property type="match status" value="1"/>
</dbReference>
<feature type="transmembrane region" description="Helical" evidence="6">
    <location>
        <begin position="175"/>
        <end position="193"/>
    </location>
</feature>
<dbReference type="InterPro" id="IPR043428">
    <property type="entry name" value="LivM-like"/>
</dbReference>
<dbReference type="PANTHER" id="PTHR30482">
    <property type="entry name" value="HIGH-AFFINITY BRANCHED-CHAIN AMINO ACID TRANSPORT SYSTEM PERMEASE"/>
    <property type="match status" value="1"/>
</dbReference>
<feature type="transmembrane region" description="Helical" evidence="6">
    <location>
        <begin position="264"/>
        <end position="287"/>
    </location>
</feature>
<keyword evidence="2" id="KW-1003">Cell membrane</keyword>
<dbReference type="Proteomes" id="UP001595846">
    <property type="component" value="Unassembled WGS sequence"/>
</dbReference>
<evidence type="ECO:0000313" key="8">
    <source>
        <dbReference type="Proteomes" id="UP001595846"/>
    </source>
</evidence>